<dbReference type="KEGG" id="kus:B9G99_01670"/>
<proteinExistence type="predicted"/>
<dbReference type="OrthoDB" id="9802815at2"/>
<dbReference type="Gene3D" id="3.40.50.12230">
    <property type="match status" value="1"/>
</dbReference>
<dbReference type="PANTHER" id="PTHR11138">
    <property type="entry name" value="METHIONYL-TRNA FORMYLTRANSFERASE"/>
    <property type="match status" value="1"/>
</dbReference>
<dbReference type="GO" id="GO:0005829">
    <property type="term" value="C:cytosol"/>
    <property type="evidence" value="ECO:0007669"/>
    <property type="project" value="TreeGrafter"/>
</dbReference>
<dbReference type="EMBL" id="CP021323">
    <property type="protein sequence ID" value="ARS51761.1"/>
    <property type="molecule type" value="Genomic_DNA"/>
</dbReference>
<dbReference type="SUPFAM" id="SSF53328">
    <property type="entry name" value="Formyltransferase"/>
    <property type="match status" value="1"/>
</dbReference>
<dbReference type="AlphaFoldDB" id="A0A2Z2HEQ0"/>
<dbReference type="InterPro" id="IPR036477">
    <property type="entry name" value="Formyl_transf_N_sf"/>
</dbReference>
<accession>A0A2Z2HEQ0</accession>
<evidence type="ECO:0000313" key="3">
    <source>
        <dbReference type="EMBL" id="ARS51761.1"/>
    </source>
</evidence>
<dbReference type="PANTHER" id="PTHR11138:SF5">
    <property type="entry name" value="METHIONYL-TRNA FORMYLTRANSFERASE, MITOCHONDRIAL"/>
    <property type="match status" value="1"/>
</dbReference>
<dbReference type="Proteomes" id="UP000250025">
    <property type="component" value="Chromosome"/>
</dbReference>
<name>A0A2Z2HEQ0_9GAMM</name>
<feature type="region of interest" description="Disordered" evidence="1">
    <location>
        <begin position="156"/>
        <end position="176"/>
    </location>
</feature>
<reference evidence="3 4" key="1">
    <citation type="journal article" date="2017" name="Int. J. Syst. Evol. Microbiol.">
        <title>Kushneria konosiri sp. nov., isolated from the Korean salt-fermented seafood Daemi-jeot.</title>
        <authorList>
            <person name="Yun J.H."/>
            <person name="Park S.K."/>
            <person name="Lee J.Y."/>
            <person name="Jung M.J."/>
            <person name="Bae J.W."/>
        </authorList>
    </citation>
    <scope>NUCLEOTIDE SEQUENCE [LARGE SCALE GENOMIC DNA]</scope>
    <source>
        <strain evidence="3 4">X49</strain>
    </source>
</reference>
<dbReference type="GO" id="GO:0004479">
    <property type="term" value="F:methionyl-tRNA formyltransferase activity"/>
    <property type="evidence" value="ECO:0007669"/>
    <property type="project" value="TreeGrafter"/>
</dbReference>
<evidence type="ECO:0000259" key="2">
    <source>
        <dbReference type="Pfam" id="PF00551"/>
    </source>
</evidence>
<evidence type="ECO:0000256" key="1">
    <source>
        <dbReference type="SAM" id="MobiDB-lite"/>
    </source>
</evidence>
<dbReference type="Pfam" id="PF00551">
    <property type="entry name" value="Formyl_trans_N"/>
    <property type="match status" value="1"/>
</dbReference>
<dbReference type="PROSITE" id="PS50007">
    <property type="entry name" value="PIPLC_X_DOMAIN"/>
    <property type="match status" value="1"/>
</dbReference>
<gene>
    <name evidence="3" type="ORF">B9G99_01670</name>
</gene>
<feature type="domain" description="Formyl transferase N-terminal" evidence="2">
    <location>
        <begin position="27"/>
        <end position="143"/>
    </location>
</feature>
<evidence type="ECO:0000313" key="4">
    <source>
        <dbReference type="Proteomes" id="UP000250025"/>
    </source>
</evidence>
<protein>
    <recommendedName>
        <fullName evidence="2">Formyl transferase N-terminal domain-containing protein</fullName>
    </recommendedName>
</protein>
<dbReference type="InterPro" id="IPR002376">
    <property type="entry name" value="Formyl_transf_N"/>
</dbReference>
<keyword evidence="4" id="KW-1185">Reference proteome</keyword>
<organism evidence="3 4">
    <name type="scientific">Kushneria konosiri</name>
    <dbReference type="NCBI Taxonomy" id="698828"/>
    <lineage>
        <taxon>Bacteria</taxon>
        <taxon>Pseudomonadati</taxon>
        <taxon>Pseudomonadota</taxon>
        <taxon>Gammaproteobacteria</taxon>
        <taxon>Oceanospirillales</taxon>
        <taxon>Halomonadaceae</taxon>
        <taxon>Kushneria</taxon>
    </lineage>
</organism>
<dbReference type="RefSeq" id="WP_086620468.1">
    <property type="nucleotide sequence ID" value="NZ_CP021323.1"/>
</dbReference>
<sequence length="212" mass="24547">MRISILCSDKDHPVNPWIDRWIGDNRGRCEIDLVRDVEELRGGDLLFLISCHQIVNSSHRSKYSSTLVVHASDLPKGRGWSPYIWDLLEGADCITVSLLEAEDGVDTGAIWAKRTFEVKDHQLIDEINSELFETELILMSEALLLFGSQHTPEKQDESKATYYRKRTPADSEIDPEDSLRTSFNKIRLMDWKRYPAFFYMNGFKYSIKLVKE</sequence>